<evidence type="ECO:0000313" key="2">
    <source>
        <dbReference type="WBParaSite" id="nRc.2.0.1.t08218-RA"/>
    </source>
</evidence>
<name>A0A915I255_ROMCU</name>
<dbReference type="AlphaFoldDB" id="A0A915I255"/>
<sequence length="89" mass="10434">LLTSNFGSLWQQSPVHTIPDRGSWQKLQNVGRTCERDSQKWEQKSLTDLNCLESLSLLQEFLIQKEKNEFFVVRQKRKDAAKSHQSMVK</sequence>
<accession>A0A915I255</accession>
<dbReference type="Proteomes" id="UP000887565">
    <property type="component" value="Unplaced"/>
</dbReference>
<organism evidence="1 2">
    <name type="scientific">Romanomermis culicivorax</name>
    <name type="common">Nematode worm</name>
    <dbReference type="NCBI Taxonomy" id="13658"/>
    <lineage>
        <taxon>Eukaryota</taxon>
        <taxon>Metazoa</taxon>
        <taxon>Ecdysozoa</taxon>
        <taxon>Nematoda</taxon>
        <taxon>Enoplea</taxon>
        <taxon>Dorylaimia</taxon>
        <taxon>Mermithida</taxon>
        <taxon>Mermithoidea</taxon>
        <taxon>Mermithidae</taxon>
        <taxon>Romanomermis</taxon>
    </lineage>
</organism>
<proteinExistence type="predicted"/>
<keyword evidence="1" id="KW-1185">Reference proteome</keyword>
<dbReference type="WBParaSite" id="nRc.2.0.1.t08218-RA">
    <property type="protein sequence ID" value="nRc.2.0.1.t08218-RA"/>
    <property type="gene ID" value="nRc.2.0.1.g08218"/>
</dbReference>
<protein>
    <submittedName>
        <fullName evidence="2">Uncharacterized protein</fullName>
    </submittedName>
</protein>
<reference evidence="2" key="1">
    <citation type="submission" date="2022-11" db="UniProtKB">
        <authorList>
            <consortium name="WormBaseParasite"/>
        </authorList>
    </citation>
    <scope>IDENTIFICATION</scope>
</reference>
<evidence type="ECO:0000313" key="1">
    <source>
        <dbReference type="Proteomes" id="UP000887565"/>
    </source>
</evidence>